<dbReference type="EMBL" id="BPLR01017820">
    <property type="protein sequence ID" value="GIY94755.1"/>
    <property type="molecule type" value="Genomic_DNA"/>
</dbReference>
<proteinExistence type="predicted"/>
<comment type="caution">
    <text evidence="1">The sequence shown here is derived from an EMBL/GenBank/DDBJ whole genome shotgun (WGS) entry which is preliminary data.</text>
</comment>
<name>A0AAV4XLE3_CAEEX</name>
<dbReference type="Proteomes" id="UP001054945">
    <property type="component" value="Unassembled WGS sequence"/>
</dbReference>
<accession>A0AAV4XLE3</accession>
<evidence type="ECO:0000313" key="2">
    <source>
        <dbReference type="Proteomes" id="UP001054945"/>
    </source>
</evidence>
<sequence>MTMANELTKIIDSKASLQDYVFLFKMIAVALKLDTGNTEKQQNFLKISKKQNRSPKCVIIGMEPGHSTVLFNLRCLSTVPASVSYRLLLEYRIAFRYLKSMPFGTAGVKYSMFAVVNIIYKTSLLLVKCEPK</sequence>
<organism evidence="1 2">
    <name type="scientific">Caerostris extrusa</name>
    <name type="common">Bark spider</name>
    <name type="synonym">Caerostris bankana</name>
    <dbReference type="NCBI Taxonomy" id="172846"/>
    <lineage>
        <taxon>Eukaryota</taxon>
        <taxon>Metazoa</taxon>
        <taxon>Ecdysozoa</taxon>
        <taxon>Arthropoda</taxon>
        <taxon>Chelicerata</taxon>
        <taxon>Arachnida</taxon>
        <taxon>Araneae</taxon>
        <taxon>Araneomorphae</taxon>
        <taxon>Entelegynae</taxon>
        <taxon>Araneoidea</taxon>
        <taxon>Araneidae</taxon>
        <taxon>Caerostris</taxon>
    </lineage>
</organism>
<reference evidence="1 2" key="1">
    <citation type="submission" date="2021-06" db="EMBL/GenBank/DDBJ databases">
        <title>Caerostris extrusa draft genome.</title>
        <authorList>
            <person name="Kono N."/>
            <person name="Arakawa K."/>
        </authorList>
    </citation>
    <scope>NUCLEOTIDE SEQUENCE [LARGE SCALE GENOMIC DNA]</scope>
</reference>
<protein>
    <submittedName>
        <fullName evidence="1">Uncharacterized protein</fullName>
    </submittedName>
</protein>
<evidence type="ECO:0000313" key="1">
    <source>
        <dbReference type="EMBL" id="GIY94755.1"/>
    </source>
</evidence>
<keyword evidence="2" id="KW-1185">Reference proteome</keyword>
<dbReference type="AlphaFoldDB" id="A0AAV4XLE3"/>
<gene>
    <name evidence="1" type="ORF">CEXT_225151</name>
</gene>